<evidence type="ECO:0000313" key="1">
    <source>
        <dbReference type="EMBL" id="CAB4291977.1"/>
    </source>
</evidence>
<accession>A0A6J5VWF5</accession>
<dbReference type="EMBL" id="CAEKKB010000001">
    <property type="protein sequence ID" value="CAB4291977.1"/>
    <property type="molecule type" value="Genomic_DNA"/>
</dbReference>
<evidence type="ECO:0000313" key="2">
    <source>
        <dbReference type="Proteomes" id="UP000507245"/>
    </source>
</evidence>
<keyword evidence="2" id="KW-1185">Reference proteome</keyword>
<protein>
    <submittedName>
        <fullName evidence="1">Uncharacterized protein</fullName>
    </submittedName>
</protein>
<proteinExistence type="predicted"/>
<sequence length="120" mass="13221">MYGWARLCQCKRSLRVGFLSRVVCKSLETESSGIDEFLKLILVIDSGAVEEKARAECDNFYKSCDASRVRTMAFDSDGGDWGRSRVDPDDNSYKKGWSVGALETFSGEGDGIDSDSVLLS</sequence>
<organism evidence="1 2">
    <name type="scientific">Prunus armeniaca</name>
    <name type="common">Apricot</name>
    <name type="synonym">Armeniaca vulgaris</name>
    <dbReference type="NCBI Taxonomy" id="36596"/>
    <lineage>
        <taxon>Eukaryota</taxon>
        <taxon>Viridiplantae</taxon>
        <taxon>Streptophyta</taxon>
        <taxon>Embryophyta</taxon>
        <taxon>Tracheophyta</taxon>
        <taxon>Spermatophyta</taxon>
        <taxon>Magnoliopsida</taxon>
        <taxon>eudicotyledons</taxon>
        <taxon>Gunneridae</taxon>
        <taxon>Pentapetalae</taxon>
        <taxon>rosids</taxon>
        <taxon>fabids</taxon>
        <taxon>Rosales</taxon>
        <taxon>Rosaceae</taxon>
        <taxon>Amygdaloideae</taxon>
        <taxon>Amygdaleae</taxon>
        <taxon>Prunus</taxon>
    </lineage>
</organism>
<name>A0A6J5VWF5_PRUAR</name>
<reference evidence="2" key="1">
    <citation type="journal article" date="2020" name="Genome Biol.">
        <title>Gamete binning: chromosome-level and haplotype-resolved genome assembly enabled by high-throughput single-cell sequencing of gamete genomes.</title>
        <authorList>
            <person name="Campoy J.A."/>
            <person name="Sun H."/>
            <person name="Goel M."/>
            <person name="Jiao W.-B."/>
            <person name="Folz-Donahue K."/>
            <person name="Wang N."/>
            <person name="Rubio M."/>
            <person name="Liu C."/>
            <person name="Kukat C."/>
            <person name="Ruiz D."/>
            <person name="Huettel B."/>
            <person name="Schneeberger K."/>
        </authorList>
    </citation>
    <scope>NUCLEOTIDE SEQUENCE [LARGE SCALE GENOMIC DNA]</scope>
    <source>
        <strain evidence="2">cv. Rojo Pasion</strain>
    </source>
</reference>
<gene>
    <name evidence="1" type="ORF">ORAREDHAP_LOCUS56</name>
</gene>
<dbReference type="Proteomes" id="UP000507245">
    <property type="component" value="Unassembled WGS sequence"/>
</dbReference>
<dbReference type="AlphaFoldDB" id="A0A6J5VWF5"/>